<sequence>MSAPRPAPAAPPQGPAGRTDAELHALATELGIEVWTDRPRRPSLAARMWKAAAESPRGRLPARYATDTWAMPFRPRLESALRPGISILDLGAGARPMVPPADRPEGVTYVGFDVDGDELAKAPPGSYDETVVGDVTVLHDELVDRFDLVLSWLTMEHVKPVPAALHNLSRYQRPGGRFLGYLSGGRSLHAVLNRAVPHRLARPLMQRLWGREPDSVFRAHYDHCWYDALADIADAAWSDAEVLPLFTGGWYLQWSPLLRAPYLAYEEWAYTAGRANLAPYYLIDATR</sequence>
<dbReference type="InterPro" id="IPR029063">
    <property type="entry name" value="SAM-dependent_MTases_sf"/>
</dbReference>
<dbReference type="CDD" id="cd02440">
    <property type="entry name" value="AdoMet_MTases"/>
    <property type="match status" value="1"/>
</dbReference>
<dbReference type="Pfam" id="PF13489">
    <property type="entry name" value="Methyltransf_23"/>
    <property type="match status" value="1"/>
</dbReference>
<dbReference type="SUPFAM" id="SSF53335">
    <property type="entry name" value="S-adenosyl-L-methionine-dependent methyltransferases"/>
    <property type="match status" value="1"/>
</dbReference>
<name>A0AAU7AX04_9ACTN</name>
<dbReference type="KEGG" id="parq:DSM112329_03023"/>
<protein>
    <recommendedName>
        <fullName evidence="2">Class I SAM-dependent methyltransferase</fullName>
    </recommendedName>
</protein>
<reference evidence="1" key="1">
    <citation type="submission" date="2022-12" db="EMBL/GenBank/DDBJ databases">
        <title>Paraconexibacter alkalitolerans sp. nov. and Baekduia alba sp. nov., isolated from soil and emended description of the genera Paraconexibacter (Chun et al., 2020) and Baekduia (An et al., 2020).</title>
        <authorList>
            <person name="Vieira S."/>
            <person name="Huber K.J."/>
            <person name="Geppert A."/>
            <person name="Wolf J."/>
            <person name="Neumann-Schaal M."/>
            <person name="Muesken M."/>
            <person name="Overmann J."/>
        </authorList>
    </citation>
    <scope>NUCLEOTIDE SEQUENCE</scope>
    <source>
        <strain evidence="1">AEG42_29</strain>
    </source>
</reference>
<dbReference type="RefSeq" id="WP_354697398.1">
    <property type="nucleotide sequence ID" value="NZ_CP114014.1"/>
</dbReference>
<evidence type="ECO:0008006" key="2">
    <source>
        <dbReference type="Google" id="ProtNLM"/>
    </source>
</evidence>
<dbReference type="EMBL" id="CP114014">
    <property type="protein sequence ID" value="XAY06160.1"/>
    <property type="molecule type" value="Genomic_DNA"/>
</dbReference>
<organism evidence="1">
    <name type="scientific">Paraconexibacter sp. AEG42_29</name>
    <dbReference type="NCBI Taxonomy" id="2997339"/>
    <lineage>
        <taxon>Bacteria</taxon>
        <taxon>Bacillati</taxon>
        <taxon>Actinomycetota</taxon>
        <taxon>Thermoleophilia</taxon>
        <taxon>Solirubrobacterales</taxon>
        <taxon>Paraconexibacteraceae</taxon>
        <taxon>Paraconexibacter</taxon>
    </lineage>
</organism>
<dbReference type="AlphaFoldDB" id="A0AAU7AX04"/>
<dbReference type="Gene3D" id="3.40.50.150">
    <property type="entry name" value="Vaccinia Virus protein VP39"/>
    <property type="match status" value="1"/>
</dbReference>
<gene>
    <name evidence="1" type="ORF">DSM112329_03023</name>
</gene>
<proteinExistence type="predicted"/>
<evidence type="ECO:0000313" key="1">
    <source>
        <dbReference type="EMBL" id="XAY06160.1"/>
    </source>
</evidence>
<accession>A0AAU7AX04</accession>